<dbReference type="GO" id="GO:0005524">
    <property type="term" value="F:ATP binding"/>
    <property type="evidence" value="ECO:0007669"/>
    <property type="project" value="UniProtKB-UniRule"/>
</dbReference>
<evidence type="ECO:0000256" key="8">
    <source>
        <dbReference type="ARBA" id="ARBA00022842"/>
    </source>
</evidence>
<gene>
    <name evidence="11 16" type="primary">galK</name>
    <name evidence="16" type="ORF">KAK06_12490</name>
</gene>
<evidence type="ECO:0000256" key="7">
    <source>
        <dbReference type="ARBA" id="ARBA00022840"/>
    </source>
</evidence>
<evidence type="ECO:0000313" key="17">
    <source>
        <dbReference type="Proteomes" id="UP000678374"/>
    </source>
</evidence>
<keyword evidence="3 11" id="KW-0808">Transferase</keyword>
<dbReference type="RefSeq" id="WP_210802442.1">
    <property type="nucleotide sequence ID" value="NZ_JAGQDE010000010.1"/>
</dbReference>
<evidence type="ECO:0000256" key="6">
    <source>
        <dbReference type="ARBA" id="ARBA00022777"/>
    </source>
</evidence>
<feature type="domain" description="GHMP kinase C-terminal" evidence="14">
    <location>
        <begin position="283"/>
        <end position="364"/>
    </location>
</feature>
<proteinExistence type="inferred from homology"/>
<dbReference type="InterPro" id="IPR006204">
    <property type="entry name" value="GHMP_kinase_N_dom"/>
</dbReference>
<dbReference type="InterPro" id="IPR013750">
    <property type="entry name" value="GHMP_kinase_C_dom"/>
</dbReference>
<feature type="active site" description="Proton acceptor" evidence="11">
    <location>
        <position position="178"/>
    </location>
</feature>
<comment type="catalytic activity">
    <reaction evidence="11">
        <text>alpha-D-galactose + ATP = alpha-D-galactose 1-phosphate + ADP + H(+)</text>
        <dbReference type="Rhea" id="RHEA:13553"/>
        <dbReference type="ChEBI" id="CHEBI:15378"/>
        <dbReference type="ChEBI" id="CHEBI:28061"/>
        <dbReference type="ChEBI" id="CHEBI:30616"/>
        <dbReference type="ChEBI" id="CHEBI:58336"/>
        <dbReference type="ChEBI" id="CHEBI:456216"/>
        <dbReference type="EC" id="2.7.1.6"/>
    </reaction>
</comment>
<comment type="subcellular location">
    <subcellularLocation>
        <location evidence="11">Cytoplasm</location>
    </subcellularLocation>
</comment>
<keyword evidence="10 11" id="KW-0119">Carbohydrate metabolism</keyword>
<dbReference type="NCBIfam" id="NF003472">
    <property type="entry name" value="PRK05101.1"/>
    <property type="match status" value="1"/>
</dbReference>
<dbReference type="Proteomes" id="UP000678374">
    <property type="component" value="Unassembled WGS sequence"/>
</dbReference>
<dbReference type="InterPro" id="IPR006203">
    <property type="entry name" value="GHMP_knse_ATP-bd_CS"/>
</dbReference>
<dbReference type="InterPro" id="IPR019539">
    <property type="entry name" value="GalKase_N"/>
</dbReference>
<feature type="binding site" evidence="11">
    <location>
        <begin position="127"/>
        <end position="133"/>
    </location>
    <ligand>
        <name>ATP</name>
        <dbReference type="ChEBI" id="CHEBI:30616"/>
    </ligand>
</feature>
<dbReference type="GO" id="GO:0004335">
    <property type="term" value="F:galactokinase activity"/>
    <property type="evidence" value="ECO:0007669"/>
    <property type="project" value="UniProtKB-UniRule"/>
</dbReference>
<dbReference type="GO" id="GO:0000287">
    <property type="term" value="F:magnesium ion binding"/>
    <property type="evidence" value="ECO:0007669"/>
    <property type="project" value="UniProtKB-UniRule"/>
</dbReference>
<dbReference type="Pfam" id="PF00288">
    <property type="entry name" value="GHMP_kinases_N"/>
    <property type="match status" value="1"/>
</dbReference>
<keyword evidence="9 11" id="KW-0299">Galactose metabolism</keyword>
<evidence type="ECO:0000259" key="13">
    <source>
        <dbReference type="Pfam" id="PF00288"/>
    </source>
</evidence>
<dbReference type="Gene3D" id="3.30.70.890">
    <property type="entry name" value="GHMP kinase, C-terminal domain"/>
    <property type="match status" value="1"/>
</dbReference>
<evidence type="ECO:0000256" key="11">
    <source>
        <dbReference type="HAMAP-Rule" id="MF_00246"/>
    </source>
</evidence>
<feature type="binding site" evidence="11">
    <location>
        <begin position="36"/>
        <end position="39"/>
    </location>
    <ligand>
        <name>substrate</name>
    </ligand>
</feature>
<keyword evidence="6 11" id="KW-0418">Kinase</keyword>
<dbReference type="InterPro" id="IPR019741">
    <property type="entry name" value="Galactokinase_CS"/>
</dbReference>
<dbReference type="GO" id="GO:0006012">
    <property type="term" value="P:galactose metabolic process"/>
    <property type="evidence" value="ECO:0007669"/>
    <property type="project" value="UniProtKB-UniRule"/>
</dbReference>
<evidence type="ECO:0000256" key="2">
    <source>
        <dbReference type="ARBA" id="ARBA00022490"/>
    </source>
</evidence>
<dbReference type="EMBL" id="JAGQDE010000010">
    <property type="protein sequence ID" value="MBQ0959761.1"/>
    <property type="molecule type" value="Genomic_DNA"/>
</dbReference>
<comment type="caution">
    <text evidence="11">Lacks conserved residue(s) required for the propagation of feature annotation.</text>
</comment>
<dbReference type="Pfam" id="PF10509">
    <property type="entry name" value="GalKase_gal_bdg"/>
    <property type="match status" value="1"/>
</dbReference>
<dbReference type="PRINTS" id="PR00959">
    <property type="entry name" value="MEVGALKINASE"/>
</dbReference>
<reference evidence="16" key="1">
    <citation type="submission" date="2021-04" db="EMBL/GenBank/DDBJ databases">
        <title>The genome sequence of Ideonella sp. 4Y11.</title>
        <authorList>
            <person name="Liu Y."/>
        </authorList>
    </citation>
    <scope>NUCLEOTIDE SEQUENCE</scope>
    <source>
        <strain evidence="16">4Y11</strain>
    </source>
</reference>
<dbReference type="Pfam" id="PF08544">
    <property type="entry name" value="GHMP_kinases_C"/>
    <property type="match status" value="1"/>
</dbReference>
<evidence type="ECO:0000256" key="1">
    <source>
        <dbReference type="ARBA" id="ARBA00006566"/>
    </source>
</evidence>
<feature type="domain" description="GHMP kinase N-terminal" evidence="13">
    <location>
        <begin position="98"/>
        <end position="185"/>
    </location>
</feature>
<evidence type="ECO:0000256" key="9">
    <source>
        <dbReference type="ARBA" id="ARBA00023144"/>
    </source>
</evidence>
<keyword evidence="8 11" id="KW-0460">Magnesium</keyword>
<sequence length="388" mass="41196">MSSPLIQRAIASYIGAFDAPPQTLVQAPGRVNLIGEHTDYNDGFVLPCAIDFHTVVAIGPRRDGRVRVIAADLNHAGDEFTLGETIAHAGPRSAWADYVRGAVQMAVREGLPLAGANLAIAGDVPQGAGLSSSAALEVAVLQALKSLLDSPVPSPTRLAQLAQAAENDYVGCQCGIMDQLISACGRADHALLIDCRSLEARPAPLPDDMAVMIVHSRVRRGLVESAYNERRQQCEQAARHLGVSHLRDASLTQLVAAGWHLDDVVFRRARHVITENARTLAAHEALTRGDLVTMGRLMAESHVSMRDDFEITVPAIDDLVTLLQAEIGPQGGARMTGGGFGGCCVALMPTDQTERVAAAVEAGYRSPDGDPPRIWVTRAVDGAGPLPR</sequence>
<dbReference type="EC" id="2.7.1.6" evidence="11 12"/>
<feature type="site" description="Transition state stabilizer" evidence="11">
    <location>
        <position position="30"/>
    </location>
</feature>
<dbReference type="InterPro" id="IPR020568">
    <property type="entry name" value="Ribosomal_Su5_D2-typ_SF"/>
</dbReference>
<dbReference type="InterPro" id="IPR006206">
    <property type="entry name" value="Mevalonate/galactokinase"/>
</dbReference>
<keyword evidence="4 11" id="KW-0479">Metal-binding</keyword>
<dbReference type="PANTHER" id="PTHR10457:SF7">
    <property type="entry name" value="GALACTOKINASE-RELATED"/>
    <property type="match status" value="1"/>
</dbReference>
<feature type="domain" description="Galactokinase N-terminal" evidence="15">
    <location>
        <begin position="13"/>
        <end position="60"/>
    </location>
</feature>
<dbReference type="SUPFAM" id="SSF54211">
    <property type="entry name" value="Ribosomal protein S5 domain 2-like"/>
    <property type="match status" value="1"/>
</dbReference>
<dbReference type="InterPro" id="IPR000705">
    <property type="entry name" value="Galactokinase"/>
</dbReference>
<evidence type="ECO:0000256" key="3">
    <source>
        <dbReference type="ARBA" id="ARBA00022679"/>
    </source>
</evidence>
<dbReference type="GO" id="GO:0005829">
    <property type="term" value="C:cytosol"/>
    <property type="evidence" value="ECO:0007669"/>
    <property type="project" value="TreeGrafter"/>
</dbReference>
<dbReference type="NCBIfam" id="TIGR00131">
    <property type="entry name" value="gal_kin"/>
    <property type="match status" value="1"/>
</dbReference>
<dbReference type="HAMAP" id="MF_00246">
    <property type="entry name" value="Galactokinase"/>
    <property type="match status" value="1"/>
</dbReference>
<comment type="caution">
    <text evidence="16">The sequence shown here is derived from an EMBL/GenBank/DDBJ whole genome shotgun (WGS) entry which is preliminary data.</text>
</comment>
<evidence type="ECO:0000256" key="4">
    <source>
        <dbReference type="ARBA" id="ARBA00022723"/>
    </source>
</evidence>
<comment type="pathway">
    <text evidence="11">Carbohydrate metabolism; galactose metabolism.</text>
</comment>
<dbReference type="InterPro" id="IPR022963">
    <property type="entry name" value="Galactokinase_bac"/>
</dbReference>
<name>A0A940YNU0_9BURK</name>
<organism evidence="16 17">
    <name type="scientific">Ideonella aquatica</name>
    <dbReference type="NCBI Taxonomy" id="2824119"/>
    <lineage>
        <taxon>Bacteria</taxon>
        <taxon>Pseudomonadati</taxon>
        <taxon>Pseudomonadota</taxon>
        <taxon>Betaproteobacteria</taxon>
        <taxon>Burkholderiales</taxon>
        <taxon>Sphaerotilaceae</taxon>
        <taxon>Ideonella</taxon>
    </lineage>
</organism>
<evidence type="ECO:0000259" key="14">
    <source>
        <dbReference type="Pfam" id="PF08544"/>
    </source>
</evidence>
<dbReference type="PRINTS" id="PR00473">
    <property type="entry name" value="GALCTOKINASE"/>
</dbReference>
<dbReference type="FunFam" id="3.30.70.890:FF:000001">
    <property type="entry name" value="Galactokinase"/>
    <property type="match status" value="1"/>
</dbReference>
<keyword evidence="2 11" id="KW-0963">Cytoplasm</keyword>
<keyword evidence="17" id="KW-1185">Reference proteome</keyword>
<feature type="binding site" evidence="11">
    <location>
        <position position="133"/>
    </location>
    <ligand>
        <name>Mg(2+)</name>
        <dbReference type="ChEBI" id="CHEBI:18420"/>
    </ligand>
</feature>
<evidence type="ECO:0000259" key="15">
    <source>
        <dbReference type="Pfam" id="PF10509"/>
    </source>
</evidence>
<dbReference type="AlphaFoldDB" id="A0A940YNU0"/>
<accession>A0A940YNU0</accession>
<dbReference type="InterPro" id="IPR036554">
    <property type="entry name" value="GHMP_kinase_C_sf"/>
</dbReference>
<comment type="function">
    <text evidence="11">Catalyzes the transfer of the gamma-phosphate of ATP to D-galactose to form alpha-D-galactose-1-phosphate (Gal-1-P).</text>
</comment>
<dbReference type="SUPFAM" id="SSF55060">
    <property type="entry name" value="GHMP Kinase, C-terminal domain"/>
    <property type="match status" value="1"/>
</dbReference>
<keyword evidence="5 11" id="KW-0547">Nucleotide-binding</keyword>
<dbReference type="PANTHER" id="PTHR10457">
    <property type="entry name" value="MEVALONATE KINASE/GALACTOKINASE"/>
    <property type="match status" value="1"/>
</dbReference>
<dbReference type="PROSITE" id="PS00627">
    <property type="entry name" value="GHMP_KINASES_ATP"/>
    <property type="match status" value="1"/>
</dbReference>
<evidence type="ECO:0000313" key="16">
    <source>
        <dbReference type="EMBL" id="MBQ0959761.1"/>
    </source>
</evidence>
<keyword evidence="7 11" id="KW-0067">ATP-binding</keyword>
<dbReference type="PROSITE" id="PS00106">
    <property type="entry name" value="GALACTOKINASE"/>
    <property type="match status" value="1"/>
</dbReference>
<feature type="binding site" evidence="11">
    <location>
        <position position="166"/>
    </location>
    <ligand>
        <name>Mg(2+)</name>
        <dbReference type="ChEBI" id="CHEBI:18420"/>
    </ligand>
</feature>
<evidence type="ECO:0000256" key="10">
    <source>
        <dbReference type="ARBA" id="ARBA00023277"/>
    </source>
</evidence>
<feature type="binding site" evidence="11">
    <location>
        <position position="227"/>
    </location>
    <ligand>
        <name>substrate</name>
    </ligand>
</feature>
<dbReference type="InterPro" id="IPR014721">
    <property type="entry name" value="Ribsml_uS5_D2-typ_fold_subgr"/>
</dbReference>
<dbReference type="Gene3D" id="3.30.230.10">
    <property type="match status" value="1"/>
</dbReference>
<dbReference type="PIRSF" id="PIRSF000530">
    <property type="entry name" value="Galactokinase"/>
    <property type="match status" value="1"/>
</dbReference>
<evidence type="ECO:0000256" key="5">
    <source>
        <dbReference type="ARBA" id="ARBA00022741"/>
    </source>
</evidence>
<protein>
    <recommendedName>
        <fullName evidence="11 12">Galactokinase</fullName>
        <ecNumber evidence="11 12">2.7.1.6</ecNumber>
    </recommendedName>
    <alternativeName>
        <fullName evidence="11">Galactose kinase</fullName>
    </alternativeName>
</protein>
<dbReference type="FunFam" id="3.30.230.10:FF:000017">
    <property type="entry name" value="Galactokinase"/>
    <property type="match status" value="1"/>
</dbReference>
<comment type="similarity">
    <text evidence="1 11">Belongs to the GHMP kinase family. GalK subfamily.</text>
</comment>
<evidence type="ECO:0000256" key="12">
    <source>
        <dbReference type="NCBIfam" id="TIGR00131"/>
    </source>
</evidence>